<comment type="similarity">
    <text evidence="1">Belongs to the bacterial solute-binding protein 1 family.</text>
</comment>
<dbReference type="SUPFAM" id="SSF53850">
    <property type="entry name" value="Periplasmic binding protein-like II"/>
    <property type="match status" value="1"/>
</dbReference>
<gene>
    <name evidence="6" type="ordered locus">Meso_4520</name>
</gene>
<dbReference type="EMBL" id="CP000391">
    <property type="protein sequence ID" value="ABG65546.1"/>
    <property type="molecule type" value="Genomic_DNA"/>
</dbReference>
<dbReference type="GO" id="GO:0055052">
    <property type="term" value="C:ATP-binding cassette (ABC) transporter complex, substrate-binding subunit-containing"/>
    <property type="evidence" value="ECO:0007669"/>
    <property type="project" value="TreeGrafter"/>
</dbReference>
<protein>
    <submittedName>
        <fullName evidence="6">Carbohydrate ABC transporter substrate-binding protein, CUT1 family</fullName>
    </submittedName>
</protein>
<dbReference type="OrthoDB" id="9805950at2"/>
<dbReference type="GO" id="GO:1901982">
    <property type="term" value="F:maltose binding"/>
    <property type="evidence" value="ECO:0007669"/>
    <property type="project" value="TreeGrafter"/>
</dbReference>
<evidence type="ECO:0000256" key="2">
    <source>
        <dbReference type="ARBA" id="ARBA00022448"/>
    </source>
</evidence>
<proteinExistence type="inferred from homology"/>
<keyword evidence="2" id="KW-0813">Transport</keyword>
<sequence precursor="true">MKRLSKFLGLSMLSIAMTLPAVAASAEEITWWAPNWGEARARKLVEDFQAANPDVTVNLEITVSNGLQSRIEVALRSGNPPDLIDTSMQWVIPFASSGKLLDLDQFAKEQVNLDDLLPATLDSTRYNGHIYGLPYRAQTLALIYNKALYRDAGLDPDNPPKTWDEFIKASQALTKTNTAGKQQYGIGVAGGGELGNLITRMVPFIWMNGGDVLNADFTEAIVNEKPAVEAVEFYTAPLTKYNIAPPSTLQNDGLALRRLFGAGTVAQYFSGQFDLPAIKQEAPDLEIGIAPFPHPEGKQTAGILSGWAFVVPADSQHKDAALRLAKFLMLPENQGYYTDTFPASMSAMDLPRFKDPLLQPFKEMLKFTKPAPSTPVWIKAQQILFAHTQEVLLNSATAQEAMDAAAEEINDALAR</sequence>
<name>Q11AM9_CHESB</name>
<evidence type="ECO:0000256" key="5">
    <source>
        <dbReference type="SAM" id="SignalP"/>
    </source>
</evidence>
<dbReference type="PANTHER" id="PTHR30061">
    <property type="entry name" value="MALTOSE-BINDING PERIPLASMIC PROTEIN"/>
    <property type="match status" value="1"/>
</dbReference>
<keyword evidence="4" id="KW-0574">Periplasm</keyword>
<dbReference type="HOGENOM" id="CLU_031285_10_1_5"/>
<dbReference type="GO" id="GO:0015768">
    <property type="term" value="P:maltose transport"/>
    <property type="evidence" value="ECO:0007669"/>
    <property type="project" value="TreeGrafter"/>
</dbReference>
<dbReference type="CDD" id="cd13585">
    <property type="entry name" value="PBP2_TMBP_like"/>
    <property type="match status" value="1"/>
</dbReference>
<evidence type="ECO:0000313" key="6">
    <source>
        <dbReference type="EMBL" id="ABG65546.1"/>
    </source>
</evidence>
<geneLocation type="plasmid" evidence="6">
    <name>2</name>
</geneLocation>
<evidence type="ECO:0000256" key="1">
    <source>
        <dbReference type="ARBA" id="ARBA00008520"/>
    </source>
</evidence>
<dbReference type="KEGG" id="mes:Meso_4520"/>
<evidence type="ECO:0000256" key="3">
    <source>
        <dbReference type="ARBA" id="ARBA00022729"/>
    </source>
</evidence>
<dbReference type="AlphaFoldDB" id="Q11AM9"/>
<dbReference type="Pfam" id="PF01547">
    <property type="entry name" value="SBP_bac_1"/>
    <property type="match status" value="1"/>
</dbReference>
<accession>Q11AM9</accession>
<reference evidence="6" key="1">
    <citation type="submission" date="2006-06" db="EMBL/GenBank/DDBJ databases">
        <title>Complete sequence of Plasmid 2 of Chelativorans sp. BNC1.</title>
        <authorList>
            <consortium name="US DOE Joint Genome Institute"/>
            <person name="Copeland A."/>
            <person name="Lucas S."/>
            <person name="Lapidus A."/>
            <person name="Barry K."/>
            <person name="Detter J.C."/>
            <person name="Glavina del Rio T."/>
            <person name="Hammon N."/>
            <person name="Israni S."/>
            <person name="Dalin E."/>
            <person name="Tice H."/>
            <person name="Pitluck S."/>
            <person name="Chertkov O."/>
            <person name="Brettin T."/>
            <person name="Bruce D."/>
            <person name="Han C."/>
            <person name="Tapia R."/>
            <person name="Gilna P."/>
            <person name="Schmutz J."/>
            <person name="Larimer F."/>
            <person name="Land M."/>
            <person name="Hauser L."/>
            <person name="Kyrpides N."/>
            <person name="Mikhailova N."/>
            <person name="Richardson P."/>
        </authorList>
    </citation>
    <scope>NUCLEOTIDE SEQUENCE</scope>
    <source>
        <strain evidence="6">BNC1</strain>
        <plasmid evidence="6">2</plasmid>
    </source>
</reference>
<feature type="chain" id="PRO_5004180070" evidence="5">
    <location>
        <begin position="24"/>
        <end position="415"/>
    </location>
</feature>
<dbReference type="InterPro" id="IPR006059">
    <property type="entry name" value="SBP"/>
</dbReference>
<keyword evidence="6" id="KW-0614">Plasmid</keyword>
<dbReference type="Gene3D" id="3.40.190.10">
    <property type="entry name" value="Periplasmic binding protein-like II"/>
    <property type="match status" value="2"/>
</dbReference>
<evidence type="ECO:0000256" key="4">
    <source>
        <dbReference type="ARBA" id="ARBA00022764"/>
    </source>
</evidence>
<dbReference type="PANTHER" id="PTHR30061:SF50">
    <property type="entry name" value="MALTOSE_MALTODEXTRIN-BINDING PERIPLASMIC PROTEIN"/>
    <property type="match status" value="1"/>
</dbReference>
<dbReference type="eggNOG" id="COG1653">
    <property type="taxonomic scope" value="Bacteria"/>
</dbReference>
<organism evidence="6">
    <name type="scientific">Chelativorans sp. (strain BNC1)</name>
    <dbReference type="NCBI Taxonomy" id="266779"/>
    <lineage>
        <taxon>Bacteria</taxon>
        <taxon>Pseudomonadati</taxon>
        <taxon>Pseudomonadota</taxon>
        <taxon>Alphaproteobacteria</taxon>
        <taxon>Hyphomicrobiales</taxon>
        <taxon>Phyllobacteriaceae</taxon>
        <taxon>Chelativorans</taxon>
    </lineage>
</organism>
<dbReference type="GO" id="GO:0042956">
    <property type="term" value="P:maltodextrin transmembrane transport"/>
    <property type="evidence" value="ECO:0007669"/>
    <property type="project" value="TreeGrafter"/>
</dbReference>
<feature type="signal peptide" evidence="5">
    <location>
        <begin position="1"/>
        <end position="23"/>
    </location>
</feature>
<keyword evidence="3 5" id="KW-0732">Signal</keyword>